<dbReference type="InterPro" id="IPR005693">
    <property type="entry name" value="Mce"/>
</dbReference>
<dbReference type="InterPro" id="IPR052336">
    <property type="entry name" value="MlaD_Phospholipid_Transporter"/>
</dbReference>
<dbReference type="PANTHER" id="PTHR33371">
    <property type="entry name" value="INTERMEMBRANE PHOSPHOLIPID TRANSPORT SYSTEM BINDING PROTEIN MLAD-RELATED"/>
    <property type="match status" value="1"/>
</dbReference>
<dbReference type="InterPro" id="IPR024516">
    <property type="entry name" value="Mce_C"/>
</dbReference>
<dbReference type="EMBL" id="BAABJM010000002">
    <property type="protein sequence ID" value="GAA5056058.1"/>
    <property type="molecule type" value="Genomic_DNA"/>
</dbReference>
<organism evidence="3 4">
    <name type="scientific">Nocardia callitridis</name>
    <dbReference type="NCBI Taxonomy" id="648753"/>
    <lineage>
        <taxon>Bacteria</taxon>
        <taxon>Bacillati</taxon>
        <taxon>Actinomycetota</taxon>
        <taxon>Actinomycetes</taxon>
        <taxon>Mycobacteriales</taxon>
        <taxon>Nocardiaceae</taxon>
        <taxon>Nocardia</taxon>
    </lineage>
</organism>
<reference evidence="4" key="1">
    <citation type="journal article" date="2019" name="Int. J. Syst. Evol. Microbiol.">
        <title>The Global Catalogue of Microorganisms (GCM) 10K type strain sequencing project: providing services to taxonomists for standard genome sequencing and annotation.</title>
        <authorList>
            <consortium name="The Broad Institute Genomics Platform"/>
            <consortium name="The Broad Institute Genome Sequencing Center for Infectious Disease"/>
            <person name="Wu L."/>
            <person name="Ma J."/>
        </authorList>
    </citation>
    <scope>NUCLEOTIDE SEQUENCE [LARGE SCALE GENOMIC DNA]</scope>
    <source>
        <strain evidence="4">JCM 18298</strain>
    </source>
</reference>
<gene>
    <name evidence="3" type="ORF">GCM10023318_32960</name>
</gene>
<dbReference type="Pfam" id="PF02470">
    <property type="entry name" value="MlaD"/>
    <property type="match status" value="1"/>
</dbReference>
<evidence type="ECO:0000313" key="4">
    <source>
        <dbReference type="Proteomes" id="UP001500603"/>
    </source>
</evidence>
<dbReference type="Proteomes" id="UP001500603">
    <property type="component" value="Unassembled WGS sequence"/>
</dbReference>
<dbReference type="RefSeq" id="WP_345496249.1">
    <property type="nucleotide sequence ID" value="NZ_BAABJM010000002.1"/>
</dbReference>
<accession>A0ABP9KCH0</accession>
<feature type="domain" description="Mammalian cell entry C-terminal" evidence="2">
    <location>
        <begin position="125"/>
        <end position="341"/>
    </location>
</feature>
<dbReference type="PANTHER" id="PTHR33371:SF19">
    <property type="entry name" value="MCE-FAMILY PROTEIN MCE4A"/>
    <property type="match status" value="1"/>
</dbReference>
<feature type="domain" description="Mce/MlaD" evidence="1">
    <location>
        <begin position="37"/>
        <end position="115"/>
    </location>
</feature>
<dbReference type="NCBIfam" id="TIGR00996">
    <property type="entry name" value="Mtu_fam_mce"/>
    <property type="match status" value="1"/>
</dbReference>
<dbReference type="Pfam" id="PF11887">
    <property type="entry name" value="Mce4_CUP1"/>
    <property type="match status" value="1"/>
</dbReference>
<comment type="caution">
    <text evidence="3">The sequence shown here is derived from an EMBL/GenBank/DDBJ whole genome shotgun (WGS) entry which is preliminary data.</text>
</comment>
<evidence type="ECO:0000259" key="2">
    <source>
        <dbReference type="Pfam" id="PF11887"/>
    </source>
</evidence>
<name>A0ABP9KCH0_9NOCA</name>
<sequence>MTALGVVRKVAALALVAAVAGAAVLTYHAYRGSFRDSVEIAVESGRAGLAMRVGALVKYHGVEVGRVSAISHDARAGAVVTARLTHDGVASVPAGVGAEIKSTTVFGEKYLTLTDPRGTARGVGRSIAPGTVIGASAVTVEIDSVFESLTQLLSAIAPEKLDATLSAIAAALRGNGADLGRAIDDTNAVLAQLNPRLPALRHDLRATAETASIYADAADDLAAGLTNAATTADTLVAQGDGFDRTLLSLIGMADTGNDILTTNGEPLTSAIGLLRPTTDLLGRYAPVLTCFLQGADRARRLAEPVTGGNGSSMLLRSTLLLGTDPYTYPDNLPVVGATGGPRCGALPEVTLSEVPTPFVVADIGAFPFEGDTGGPRLVPGSILNLLFPSPGAPR</sequence>
<proteinExistence type="predicted"/>
<dbReference type="InterPro" id="IPR003399">
    <property type="entry name" value="Mce/MlaD"/>
</dbReference>
<evidence type="ECO:0000313" key="3">
    <source>
        <dbReference type="EMBL" id="GAA5056058.1"/>
    </source>
</evidence>
<protein>
    <submittedName>
        <fullName evidence="3">MCE family protein</fullName>
    </submittedName>
</protein>
<evidence type="ECO:0000259" key="1">
    <source>
        <dbReference type="Pfam" id="PF02470"/>
    </source>
</evidence>
<keyword evidence="4" id="KW-1185">Reference proteome</keyword>